<proteinExistence type="predicted"/>
<accession>X1RW42</accession>
<evidence type="ECO:0000313" key="1">
    <source>
        <dbReference type="EMBL" id="GAI71156.1"/>
    </source>
</evidence>
<gene>
    <name evidence="1" type="ORF">S06H3_65701</name>
</gene>
<feature type="non-terminal residue" evidence="1">
    <location>
        <position position="33"/>
    </location>
</feature>
<protein>
    <submittedName>
        <fullName evidence="1">Uncharacterized protein</fullName>
    </submittedName>
</protein>
<reference evidence="1" key="1">
    <citation type="journal article" date="2014" name="Front. Microbiol.">
        <title>High frequency of phylogenetically diverse reductive dehalogenase-homologous genes in deep subseafloor sedimentary metagenomes.</title>
        <authorList>
            <person name="Kawai M."/>
            <person name="Futagami T."/>
            <person name="Toyoda A."/>
            <person name="Takaki Y."/>
            <person name="Nishi S."/>
            <person name="Hori S."/>
            <person name="Arai W."/>
            <person name="Tsubouchi T."/>
            <person name="Morono Y."/>
            <person name="Uchiyama I."/>
            <person name="Ito T."/>
            <person name="Fujiyama A."/>
            <person name="Inagaki F."/>
            <person name="Takami H."/>
        </authorList>
    </citation>
    <scope>NUCLEOTIDE SEQUENCE</scope>
    <source>
        <strain evidence="1">Expedition CK06-06</strain>
    </source>
</reference>
<dbReference type="AlphaFoldDB" id="X1RW42"/>
<dbReference type="EMBL" id="BARV01044365">
    <property type="protein sequence ID" value="GAI71156.1"/>
    <property type="molecule type" value="Genomic_DNA"/>
</dbReference>
<name>X1RW42_9ZZZZ</name>
<organism evidence="1">
    <name type="scientific">marine sediment metagenome</name>
    <dbReference type="NCBI Taxonomy" id="412755"/>
    <lineage>
        <taxon>unclassified sequences</taxon>
        <taxon>metagenomes</taxon>
        <taxon>ecological metagenomes</taxon>
    </lineage>
</organism>
<comment type="caution">
    <text evidence="1">The sequence shown here is derived from an EMBL/GenBank/DDBJ whole genome shotgun (WGS) entry which is preliminary data.</text>
</comment>
<sequence>MVNTTLATAYRPTSMAIPDKIALMDDGADEWAS</sequence>